<dbReference type="AlphaFoldDB" id="A0A9P5T961"/>
<gene>
    <name evidence="3" type="ORF">DFH94DRAFT_460569</name>
</gene>
<dbReference type="Proteomes" id="UP000759537">
    <property type="component" value="Unassembled WGS sequence"/>
</dbReference>
<dbReference type="Gene3D" id="3.80.10.10">
    <property type="entry name" value="Ribonuclease Inhibitor"/>
    <property type="match status" value="1"/>
</dbReference>
<dbReference type="SUPFAM" id="SSF81383">
    <property type="entry name" value="F-box domain"/>
    <property type="match status" value="1"/>
</dbReference>
<protein>
    <recommendedName>
        <fullName evidence="2">F-box domain-containing protein</fullName>
    </recommendedName>
</protein>
<dbReference type="EMBL" id="WHVB01000008">
    <property type="protein sequence ID" value="KAF8480105.1"/>
    <property type="molecule type" value="Genomic_DNA"/>
</dbReference>
<dbReference type="Pfam" id="PF12937">
    <property type="entry name" value="F-box-like"/>
    <property type="match status" value="1"/>
</dbReference>
<dbReference type="InterPro" id="IPR001810">
    <property type="entry name" value="F-box_dom"/>
</dbReference>
<accession>A0A9P5T961</accession>
<sequence>MTLSSLSRWSILPVEIQLAITQHLDIKSLLSLSLVSHHSHTVCLPAIYNSVTLSSLTRLQHFLDHVPVDHALHIRALDVSTAANSPSTVAPTQEESSDALGLILALTPRLRSLSLHLSTDLSRQAISSFSQLEQLTDLAVEPCRDAIHSSLSEPTVVGIALATPNLKSLSISRIARALPCPAGTWHSPPHHTPPPSDTRSCTTTDSDGGPYPAPSTLPSLFSIPSLRHLAIHNTFLGNPLFASADLAVRCKLESIEIGAFENASPTENARWGTCILQRVGSHLRNAVLSSGIIASADPLSLPALERVRLTPIFSPSHLPSTLRMLALASGCLRHIHVECLTVDLEDVCEELSECVEHVNGGPYNLKLRVFPALEGDVLAECPVTSDCVPVHSLDKNAQDALSRLEDAFSSAGTPISIMGNNVLQQEDEEQDWDDLTVVDETAVGMEMKGTVVVEDPWAQVGIW</sequence>
<name>A0A9P5T961_9AGAM</name>
<evidence type="ECO:0000259" key="2">
    <source>
        <dbReference type="Pfam" id="PF12937"/>
    </source>
</evidence>
<dbReference type="OrthoDB" id="3235026at2759"/>
<reference evidence="3" key="2">
    <citation type="journal article" date="2020" name="Nat. Commun.">
        <title>Large-scale genome sequencing of mycorrhizal fungi provides insights into the early evolution of symbiotic traits.</title>
        <authorList>
            <person name="Miyauchi S."/>
            <person name="Kiss E."/>
            <person name="Kuo A."/>
            <person name="Drula E."/>
            <person name="Kohler A."/>
            <person name="Sanchez-Garcia M."/>
            <person name="Morin E."/>
            <person name="Andreopoulos B."/>
            <person name="Barry K.W."/>
            <person name="Bonito G."/>
            <person name="Buee M."/>
            <person name="Carver A."/>
            <person name="Chen C."/>
            <person name="Cichocki N."/>
            <person name="Clum A."/>
            <person name="Culley D."/>
            <person name="Crous P.W."/>
            <person name="Fauchery L."/>
            <person name="Girlanda M."/>
            <person name="Hayes R.D."/>
            <person name="Keri Z."/>
            <person name="LaButti K."/>
            <person name="Lipzen A."/>
            <person name="Lombard V."/>
            <person name="Magnuson J."/>
            <person name="Maillard F."/>
            <person name="Murat C."/>
            <person name="Nolan M."/>
            <person name="Ohm R.A."/>
            <person name="Pangilinan J."/>
            <person name="Pereira M.F."/>
            <person name="Perotto S."/>
            <person name="Peter M."/>
            <person name="Pfister S."/>
            <person name="Riley R."/>
            <person name="Sitrit Y."/>
            <person name="Stielow J.B."/>
            <person name="Szollosi G."/>
            <person name="Zifcakova L."/>
            <person name="Stursova M."/>
            <person name="Spatafora J.W."/>
            <person name="Tedersoo L."/>
            <person name="Vaario L.M."/>
            <person name="Yamada A."/>
            <person name="Yan M."/>
            <person name="Wang P."/>
            <person name="Xu J."/>
            <person name="Bruns T."/>
            <person name="Baldrian P."/>
            <person name="Vilgalys R."/>
            <person name="Dunand C."/>
            <person name="Henrissat B."/>
            <person name="Grigoriev I.V."/>
            <person name="Hibbett D."/>
            <person name="Nagy L.G."/>
            <person name="Martin F.M."/>
        </authorList>
    </citation>
    <scope>NUCLEOTIDE SEQUENCE</scope>
    <source>
        <strain evidence="3">Prilba</strain>
    </source>
</reference>
<feature type="region of interest" description="Disordered" evidence="1">
    <location>
        <begin position="185"/>
        <end position="209"/>
    </location>
</feature>
<proteinExistence type="predicted"/>
<comment type="caution">
    <text evidence="3">The sequence shown here is derived from an EMBL/GenBank/DDBJ whole genome shotgun (WGS) entry which is preliminary data.</text>
</comment>
<evidence type="ECO:0000313" key="3">
    <source>
        <dbReference type="EMBL" id="KAF8480105.1"/>
    </source>
</evidence>
<keyword evidence="4" id="KW-1185">Reference proteome</keyword>
<evidence type="ECO:0000256" key="1">
    <source>
        <dbReference type="SAM" id="MobiDB-lite"/>
    </source>
</evidence>
<evidence type="ECO:0000313" key="4">
    <source>
        <dbReference type="Proteomes" id="UP000759537"/>
    </source>
</evidence>
<reference evidence="3" key="1">
    <citation type="submission" date="2019-10" db="EMBL/GenBank/DDBJ databases">
        <authorList>
            <consortium name="DOE Joint Genome Institute"/>
            <person name="Kuo A."/>
            <person name="Miyauchi S."/>
            <person name="Kiss E."/>
            <person name="Drula E."/>
            <person name="Kohler A."/>
            <person name="Sanchez-Garcia M."/>
            <person name="Andreopoulos B."/>
            <person name="Barry K.W."/>
            <person name="Bonito G."/>
            <person name="Buee M."/>
            <person name="Carver A."/>
            <person name="Chen C."/>
            <person name="Cichocki N."/>
            <person name="Clum A."/>
            <person name="Culley D."/>
            <person name="Crous P.W."/>
            <person name="Fauchery L."/>
            <person name="Girlanda M."/>
            <person name="Hayes R."/>
            <person name="Keri Z."/>
            <person name="LaButti K."/>
            <person name="Lipzen A."/>
            <person name="Lombard V."/>
            <person name="Magnuson J."/>
            <person name="Maillard F."/>
            <person name="Morin E."/>
            <person name="Murat C."/>
            <person name="Nolan M."/>
            <person name="Ohm R."/>
            <person name="Pangilinan J."/>
            <person name="Pereira M."/>
            <person name="Perotto S."/>
            <person name="Peter M."/>
            <person name="Riley R."/>
            <person name="Sitrit Y."/>
            <person name="Stielow B."/>
            <person name="Szollosi G."/>
            <person name="Zifcakova L."/>
            <person name="Stursova M."/>
            <person name="Spatafora J.W."/>
            <person name="Tedersoo L."/>
            <person name="Vaario L.-M."/>
            <person name="Yamada A."/>
            <person name="Yan M."/>
            <person name="Wang P."/>
            <person name="Xu J."/>
            <person name="Bruns T."/>
            <person name="Baldrian P."/>
            <person name="Vilgalys R."/>
            <person name="Henrissat B."/>
            <person name="Grigoriev I.V."/>
            <person name="Hibbett D."/>
            <person name="Nagy L.G."/>
            <person name="Martin F.M."/>
        </authorList>
    </citation>
    <scope>NUCLEOTIDE SEQUENCE</scope>
    <source>
        <strain evidence="3">Prilba</strain>
    </source>
</reference>
<feature type="compositionally biased region" description="Low complexity" evidence="1">
    <location>
        <begin position="197"/>
        <end position="207"/>
    </location>
</feature>
<dbReference type="InterPro" id="IPR036047">
    <property type="entry name" value="F-box-like_dom_sf"/>
</dbReference>
<feature type="domain" description="F-box" evidence="2">
    <location>
        <begin position="9"/>
        <end position="51"/>
    </location>
</feature>
<organism evidence="3 4">
    <name type="scientific">Russula ochroleuca</name>
    <dbReference type="NCBI Taxonomy" id="152965"/>
    <lineage>
        <taxon>Eukaryota</taxon>
        <taxon>Fungi</taxon>
        <taxon>Dikarya</taxon>
        <taxon>Basidiomycota</taxon>
        <taxon>Agaricomycotina</taxon>
        <taxon>Agaricomycetes</taxon>
        <taxon>Russulales</taxon>
        <taxon>Russulaceae</taxon>
        <taxon>Russula</taxon>
    </lineage>
</organism>
<dbReference type="InterPro" id="IPR032675">
    <property type="entry name" value="LRR_dom_sf"/>
</dbReference>